<dbReference type="Pfam" id="PF00089">
    <property type="entry name" value="Trypsin"/>
    <property type="match status" value="1"/>
</dbReference>
<dbReference type="FunCoup" id="B3MG20">
    <property type="interactions" value="6"/>
</dbReference>
<comment type="subcellular location">
    <subcellularLocation>
        <location evidence="1">Secreted</location>
    </subcellularLocation>
</comment>
<dbReference type="GO" id="GO:0005576">
    <property type="term" value="C:extracellular region"/>
    <property type="evidence" value="ECO:0007669"/>
    <property type="project" value="UniProtKB-SubCell"/>
</dbReference>
<evidence type="ECO:0000256" key="1">
    <source>
        <dbReference type="ARBA" id="ARBA00004613"/>
    </source>
</evidence>
<evidence type="ECO:0000256" key="2">
    <source>
        <dbReference type="ARBA" id="ARBA00022525"/>
    </source>
</evidence>
<dbReference type="PANTHER" id="PTHR24258">
    <property type="entry name" value="SERINE PROTEASE-RELATED"/>
    <property type="match status" value="1"/>
</dbReference>
<evidence type="ECO:0000256" key="6">
    <source>
        <dbReference type="SAM" id="SignalP"/>
    </source>
</evidence>
<evidence type="ECO:0000256" key="3">
    <source>
        <dbReference type="ARBA" id="ARBA00023157"/>
    </source>
</evidence>
<evidence type="ECO:0000313" key="8">
    <source>
        <dbReference type="EMBL" id="EDV36715.2"/>
    </source>
</evidence>
<dbReference type="EMBL" id="CH902619">
    <property type="protein sequence ID" value="EDV36715.2"/>
    <property type="molecule type" value="Genomic_DNA"/>
</dbReference>
<dbReference type="GeneID" id="6502572"/>
<feature type="signal peptide" evidence="6">
    <location>
        <begin position="1"/>
        <end position="20"/>
    </location>
</feature>
<sequence length="361" mass="40421">MARLWTFGVVLIACVLATLGAGGILSGERCDKLEHCVHPSKCVETNNIILRSAEFVTCNKFQVCCKALEKKEKPTPAPELENKWSQCGVINKIGLQSVNLTSEEARPGEFPWVVAFYNKGQYIGAGSLVAPNIVLSAYHIMNDVSMEDLRIRAGDWDLNSDRESFQPQERSVIRIDGHEDFYIRTGFSNLALYFLDTPFQLADHIRTMCLPDSPNAFTVDDCVMSGWGKKKFTDEHYSSVLKATQLPLVNTSDCEFLLRNTNLGNEFKLAEGLLCAGGNENEDACTGDGGSSLFCPMTEDPDRYVQVGIVNWGNGCGQRNVPGVYTDVFYFREWIRQKMEEVPHFPPQPTVKPCRQMGDYR</sequence>
<accession>B3MG20</accession>
<organism evidence="8 9">
    <name type="scientific">Drosophila ananassae</name>
    <name type="common">Fruit fly</name>
    <dbReference type="NCBI Taxonomy" id="7217"/>
    <lineage>
        <taxon>Eukaryota</taxon>
        <taxon>Metazoa</taxon>
        <taxon>Ecdysozoa</taxon>
        <taxon>Arthropoda</taxon>
        <taxon>Hexapoda</taxon>
        <taxon>Insecta</taxon>
        <taxon>Pterygota</taxon>
        <taxon>Neoptera</taxon>
        <taxon>Endopterygota</taxon>
        <taxon>Diptera</taxon>
        <taxon>Brachycera</taxon>
        <taxon>Muscomorpha</taxon>
        <taxon>Ephydroidea</taxon>
        <taxon>Drosophilidae</taxon>
        <taxon>Drosophila</taxon>
        <taxon>Sophophora</taxon>
    </lineage>
</organism>
<reference evidence="8 9" key="1">
    <citation type="journal article" date="2007" name="Nature">
        <title>Evolution of genes and genomes on the Drosophila phylogeny.</title>
        <authorList>
            <consortium name="Drosophila 12 Genomes Consortium"/>
            <person name="Clark A.G."/>
            <person name="Eisen M.B."/>
            <person name="Smith D.R."/>
            <person name="Bergman C.M."/>
            <person name="Oliver B."/>
            <person name="Markow T.A."/>
            <person name="Kaufman T.C."/>
            <person name="Kellis M."/>
            <person name="Gelbart W."/>
            <person name="Iyer V.N."/>
            <person name="Pollard D.A."/>
            <person name="Sackton T.B."/>
            <person name="Larracuente A.M."/>
            <person name="Singh N.D."/>
            <person name="Abad J.P."/>
            <person name="Abt D.N."/>
            <person name="Adryan B."/>
            <person name="Aguade M."/>
            <person name="Akashi H."/>
            <person name="Anderson W.W."/>
            <person name="Aquadro C.F."/>
            <person name="Ardell D.H."/>
            <person name="Arguello R."/>
            <person name="Artieri C.G."/>
            <person name="Barbash D.A."/>
            <person name="Barker D."/>
            <person name="Barsanti P."/>
            <person name="Batterham P."/>
            <person name="Batzoglou S."/>
            <person name="Begun D."/>
            <person name="Bhutkar A."/>
            <person name="Blanco E."/>
            <person name="Bosak S.A."/>
            <person name="Bradley R.K."/>
            <person name="Brand A.D."/>
            <person name="Brent M.R."/>
            <person name="Brooks A.N."/>
            <person name="Brown R.H."/>
            <person name="Butlin R.K."/>
            <person name="Caggese C."/>
            <person name="Calvi B.R."/>
            <person name="Bernardo de Carvalho A."/>
            <person name="Caspi A."/>
            <person name="Castrezana S."/>
            <person name="Celniker S.E."/>
            <person name="Chang J.L."/>
            <person name="Chapple C."/>
            <person name="Chatterji S."/>
            <person name="Chinwalla A."/>
            <person name="Civetta A."/>
            <person name="Clifton S.W."/>
            <person name="Comeron J.M."/>
            <person name="Costello J.C."/>
            <person name="Coyne J.A."/>
            <person name="Daub J."/>
            <person name="David R.G."/>
            <person name="Delcher A.L."/>
            <person name="Delehaunty K."/>
            <person name="Do C.B."/>
            <person name="Ebling H."/>
            <person name="Edwards K."/>
            <person name="Eickbush T."/>
            <person name="Evans J.D."/>
            <person name="Filipski A."/>
            <person name="Findeiss S."/>
            <person name="Freyhult E."/>
            <person name="Fulton L."/>
            <person name="Fulton R."/>
            <person name="Garcia A.C."/>
            <person name="Gardiner A."/>
            <person name="Garfield D.A."/>
            <person name="Garvin B.E."/>
            <person name="Gibson G."/>
            <person name="Gilbert D."/>
            <person name="Gnerre S."/>
            <person name="Godfrey J."/>
            <person name="Good R."/>
            <person name="Gotea V."/>
            <person name="Gravely B."/>
            <person name="Greenberg A.J."/>
            <person name="Griffiths-Jones S."/>
            <person name="Gross S."/>
            <person name="Guigo R."/>
            <person name="Gustafson E.A."/>
            <person name="Haerty W."/>
            <person name="Hahn M.W."/>
            <person name="Halligan D.L."/>
            <person name="Halpern A.L."/>
            <person name="Halter G.M."/>
            <person name="Han M.V."/>
            <person name="Heger A."/>
            <person name="Hillier L."/>
            <person name="Hinrichs A.S."/>
            <person name="Holmes I."/>
            <person name="Hoskins R.A."/>
            <person name="Hubisz M.J."/>
            <person name="Hultmark D."/>
            <person name="Huntley M.A."/>
            <person name="Jaffe D.B."/>
            <person name="Jagadeeshan S."/>
            <person name="Jeck W.R."/>
            <person name="Johnson J."/>
            <person name="Jones C.D."/>
            <person name="Jordan W.C."/>
            <person name="Karpen G.H."/>
            <person name="Kataoka E."/>
            <person name="Keightley P.D."/>
            <person name="Kheradpour P."/>
            <person name="Kirkness E.F."/>
            <person name="Koerich L.B."/>
            <person name="Kristiansen K."/>
            <person name="Kudrna D."/>
            <person name="Kulathinal R.J."/>
            <person name="Kumar S."/>
            <person name="Kwok R."/>
            <person name="Lander E."/>
            <person name="Langley C.H."/>
            <person name="Lapoint R."/>
            <person name="Lazzaro B.P."/>
            <person name="Lee S.J."/>
            <person name="Levesque L."/>
            <person name="Li R."/>
            <person name="Lin C.F."/>
            <person name="Lin M.F."/>
            <person name="Lindblad-Toh K."/>
            <person name="Llopart A."/>
            <person name="Long M."/>
            <person name="Low L."/>
            <person name="Lozovsky E."/>
            <person name="Lu J."/>
            <person name="Luo M."/>
            <person name="Machado C.A."/>
            <person name="Makalowski W."/>
            <person name="Marzo M."/>
            <person name="Matsuda M."/>
            <person name="Matzkin L."/>
            <person name="McAllister B."/>
            <person name="McBride C.S."/>
            <person name="McKernan B."/>
            <person name="McKernan K."/>
            <person name="Mendez-Lago M."/>
            <person name="Minx P."/>
            <person name="Mollenhauer M.U."/>
            <person name="Montooth K."/>
            <person name="Mount S.M."/>
            <person name="Mu X."/>
            <person name="Myers E."/>
            <person name="Negre B."/>
            <person name="Newfeld S."/>
            <person name="Nielsen R."/>
            <person name="Noor M.A."/>
            <person name="O'Grady P."/>
            <person name="Pachter L."/>
            <person name="Papaceit M."/>
            <person name="Parisi M.J."/>
            <person name="Parisi M."/>
            <person name="Parts L."/>
            <person name="Pedersen J.S."/>
            <person name="Pesole G."/>
            <person name="Phillippy A.M."/>
            <person name="Ponting C.P."/>
            <person name="Pop M."/>
            <person name="Porcelli D."/>
            <person name="Powell J.R."/>
            <person name="Prohaska S."/>
            <person name="Pruitt K."/>
            <person name="Puig M."/>
            <person name="Quesneville H."/>
            <person name="Ram K.R."/>
            <person name="Rand D."/>
            <person name="Rasmussen M.D."/>
            <person name="Reed L.K."/>
            <person name="Reenan R."/>
            <person name="Reily A."/>
            <person name="Remington K.A."/>
            <person name="Rieger T.T."/>
            <person name="Ritchie M.G."/>
            <person name="Robin C."/>
            <person name="Rogers Y.H."/>
            <person name="Rohde C."/>
            <person name="Rozas J."/>
            <person name="Rubenfield M.J."/>
            <person name="Ruiz A."/>
            <person name="Russo S."/>
            <person name="Salzberg S.L."/>
            <person name="Sanchez-Gracia A."/>
            <person name="Saranga D.J."/>
            <person name="Sato H."/>
            <person name="Schaeffer S.W."/>
            <person name="Schatz M.C."/>
            <person name="Schlenke T."/>
            <person name="Schwartz R."/>
            <person name="Segarra C."/>
            <person name="Singh R.S."/>
            <person name="Sirot L."/>
            <person name="Sirota M."/>
            <person name="Sisneros N.B."/>
            <person name="Smith C.D."/>
            <person name="Smith T.F."/>
            <person name="Spieth J."/>
            <person name="Stage D.E."/>
            <person name="Stark A."/>
            <person name="Stephan W."/>
            <person name="Strausberg R.L."/>
            <person name="Strempel S."/>
            <person name="Sturgill D."/>
            <person name="Sutton G."/>
            <person name="Sutton G.G."/>
            <person name="Tao W."/>
            <person name="Teichmann S."/>
            <person name="Tobari Y.N."/>
            <person name="Tomimura Y."/>
            <person name="Tsolas J.M."/>
            <person name="Valente V.L."/>
            <person name="Venter E."/>
            <person name="Venter J.C."/>
            <person name="Vicario S."/>
            <person name="Vieira F.G."/>
            <person name="Vilella A.J."/>
            <person name="Villasante A."/>
            <person name="Walenz B."/>
            <person name="Wang J."/>
            <person name="Wasserman M."/>
            <person name="Watts T."/>
            <person name="Wilson D."/>
            <person name="Wilson R.K."/>
            <person name="Wing R.A."/>
            <person name="Wolfner M.F."/>
            <person name="Wong A."/>
            <person name="Wong G.K."/>
            <person name="Wu C.I."/>
            <person name="Wu G."/>
            <person name="Yamamoto D."/>
            <person name="Yang H.P."/>
            <person name="Yang S.P."/>
            <person name="Yorke J.A."/>
            <person name="Yoshida K."/>
            <person name="Zdobnov E."/>
            <person name="Zhang P."/>
            <person name="Zhang Y."/>
            <person name="Zimin A.V."/>
            <person name="Baldwin J."/>
            <person name="Abdouelleil A."/>
            <person name="Abdulkadir J."/>
            <person name="Abebe A."/>
            <person name="Abera B."/>
            <person name="Abreu J."/>
            <person name="Acer S.C."/>
            <person name="Aftuck L."/>
            <person name="Alexander A."/>
            <person name="An P."/>
            <person name="Anderson E."/>
            <person name="Anderson S."/>
            <person name="Arachi H."/>
            <person name="Azer M."/>
            <person name="Bachantsang P."/>
            <person name="Barry A."/>
            <person name="Bayul T."/>
            <person name="Berlin A."/>
            <person name="Bessette D."/>
            <person name="Bloom T."/>
            <person name="Blye J."/>
            <person name="Boguslavskiy L."/>
            <person name="Bonnet C."/>
            <person name="Boukhgalter B."/>
            <person name="Bourzgui I."/>
            <person name="Brown A."/>
            <person name="Cahill P."/>
            <person name="Channer S."/>
            <person name="Cheshatsang Y."/>
            <person name="Chuda L."/>
            <person name="Citroen M."/>
            <person name="Collymore A."/>
            <person name="Cooke P."/>
            <person name="Costello M."/>
            <person name="D'Aco K."/>
            <person name="Daza R."/>
            <person name="De Haan G."/>
            <person name="DeGray S."/>
            <person name="DeMaso C."/>
            <person name="Dhargay N."/>
            <person name="Dooley K."/>
            <person name="Dooley E."/>
            <person name="Doricent M."/>
            <person name="Dorje P."/>
            <person name="Dorjee K."/>
            <person name="Dupes A."/>
            <person name="Elong R."/>
            <person name="Falk J."/>
            <person name="Farina A."/>
            <person name="Faro S."/>
            <person name="Ferguson D."/>
            <person name="Fisher S."/>
            <person name="Foley C.D."/>
            <person name="Franke A."/>
            <person name="Friedrich D."/>
            <person name="Gadbois L."/>
            <person name="Gearin G."/>
            <person name="Gearin C.R."/>
            <person name="Giannoukos G."/>
            <person name="Goode T."/>
            <person name="Graham J."/>
            <person name="Grandbois E."/>
            <person name="Grewal S."/>
            <person name="Gyaltsen K."/>
            <person name="Hafez N."/>
            <person name="Hagos B."/>
            <person name="Hall J."/>
            <person name="Henson C."/>
            <person name="Hollinger A."/>
            <person name="Honan T."/>
            <person name="Huard M.D."/>
            <person name="Hughes L."/>
            <person name="Hurhula B."/>
            <person name="Husby M.E."/>
            <person name="Kamat A."/>
            <person name="Kanga B."/>
            <person name="Kashin S."/>
            <person name="Khazanovich D."/>
            <person name="Kisner P."/>
            <person name="Lance K."/>
            <person name="Lara M."/>
            <person name="Lee W."/>
            <person name="Lennon N."/>
            <person name="Letendre F."/>
            <person name="LeVine R."/>
            <person name="Lipovsky A."/>
            <person name="Liu X."/>
            <person name="Liu J."/>
            <person name="Liu S."/>
            <person name="Lokyitsang T."/>
            <person name="Lokyitsang Y."/>
            <person name="Lubonja R."/>
            <person name="Lui A."/>
            <person name="MacDonald P."/>
            <person name="Magnisalis V."/>
            <person name="Maru K."/>
            <person name="Matthews C."/>
            <person name="McCusker W."/>
            <person name="McDonough S."/>
            <person name="Mehta T."/>
            <person name="Meldrim J."/>
            <person name="Meneus L."/>
            <person name="Mihai O."/>
            <person name="Mihalev A."/>
            <person name="Mihova T."/>
            <person name="Mittelman R."/>
            <person name="Mlenga V."/>
            <person name="Montmayeur A."/>
            <person name="Mulrain L."/>
            <person name="Navidi A."/>
            <person name="Naylor J."/>
            <person name="Negash T."/>
            <person name="Nguyen T."/>
            <person name="Nguyen N."/>
            <person name="Nicol R."/>
            <person name="Norbu C."/>
            <person name="Norbu N."/>
            <person name="Novod N."/>
            <person name="O'Neill B."/>
            <person name="Osman S."/>
            <person name="Markiewicz E."/>
            <person name="Oyono O.L."/>
            <person name="Patti C."/>
            <person name="Phunkhang P."/>
            <person name="Pierre F."/>
            <person name="Priest M."/>
            <person name="Raghuraman S."/>
            <person name="Rege F."/>
            <person name="Reyes R."/>
            <person name="Rise C."/>
            <person name="Rogov P."/>
            <person name="Ross K."/>
            <person name="Ryan E."/>
            <person name="Settipalli S."/>
            <person name="Shea T."/>
            <person name="Sherpa N."/>
            <person name="Shi L."/>
            <person name="Shih D."/>
            <person name="Sparrow T."/>
            <person name="Spaulding J."/>
            <person name="Stalker J."/>
            <person name="Stange-Thomann N."/>
            <person name="Stavropoulos S."/>
            <person name="Stone C."/>
            <person name="Strader C."/>
            <person name="Tesfaye S."/>
            <person name="Thomson T."/>
            <person name="Thoulutsang Y."/>
            <person name="Thoulutsang D."/>
            <person name="Topham K."/>
            <person name="Topping I."/>
            <person name="Tsamla T."/>
            <person name="Vassiliev H."/>
            <person name="Vo A."/>
            <person name="Wangchuk T."/>
            <person name="Wangdi T."/>
            <person name="Weiand M."/>
            <person name="Wilkinson J."/>
            <person name="Wilson A."/>
            <person name="Yadav S."/>
            <person name="Young G."/>
            <person name="Yu Q."/>
            <person name="Zembek L."/>
            <person name="Zhong D."/>
            <person name="Zimmer A."/>
            <person name="Zwirko Z."/>
            <person name="Jaffe D.B."/>
            <person name="Alvarez P."/>
            <person name="Brockman W."/>
            <person name="Butler J."/>
            <person name="Chin C."/>
            <person name="Gnerre S."/>
            <person name="Grabherr M."/>
            <person name="Kleber M."/>
            <person name="Mauceli E."/>
            <person name="MacCallum I."/>
        </authorList>
    </citation>
    <scope>NUCLEOTIDE SEQUENCE [LARGE SCALE GENOMIC DNA]</scope>
    <source>
        <strain evidence="9">Tucson 14024-0371.13</strain>
    </source>
</reference>
<dbReference type="FunFam" id="2.40.10.10:FF:000038">
    <property type="entry name" value="Serine protease"/>
    <property type="match status" value="1"/>
</dbReference>
<keyword evidence="8" id="KW-0378">Hydrolase</keyword>
<dbReference type="InterPro" id="IPR001254">
    <property type="entry name" value="Trypsin_dom"/>
</dbReference>
<dbReference type="SUPFAM" id="SSF50494">
    <property type="entry name" value="Trypsin-like serine proteases"/>
    <property type="match status" value="1"/>
</dbReference>
<dbReference type="InterPro" id="IPR009003">
    <property type="entry name" value="Peptidase_S1_PA"/>
</dbReference>
<dbReference type="KEGG" id="dan:6502572"/>
<evidence type="ECO:0000256" key="5">
    <source>
        <dbReference type="ARBA" id="ARBA00076468"/>
    </source>
</evidence>
<dbReference type="InParanoid" id="B3MG20"/>
<keyword evidence="6" id="KW-0732">Signal</keyword>
<gene>
    <name evidence="8" type="primary">Dana\GF19829</name>
    <name evidence="8" type="synonym">dana_GLEANR_22235</name>
    <name evidence="8" type="ORF">GF19829</name>
</gene>
<dbReference type="HOGENOM" id="CLU_006842_13_1_1"/>
<feature type="chain" id="PRO_5006454715" description="Phenoloxidase-activating factor 2" evidence="6">
    <location>
        <begin position="21"/>
        <end position="361"/>
    </location>
</feature>
<dbReference type="GO" id="GO:0004252">
    <property type="term" value="F:serine-type endopeptidase activity"/>
    <property type="evidence" value="ECO:0007669"/>
    <property type="project" value="InterPro"/>
</dbReference>
<dbReference type="STRING" id="7217.B3MG20"/>
<feature type="domain" description="Peptidase S1" evidence="7">
    <location>
        <begin position="92"/>
        <end position="340"/>
    </location>
</feature>
<dbReference type="eggNOG" id="KOG3627">
    <property type="taxonomic scope" value="Eukaryota"/>
</dbReference>
<evidence type="ECO:0000313" key="9">
    <source>
        <dbReference type="Proteomes" id="UP000007801"/>
    </source>
</evidence>
<name>B3MG20_DROAN</name>
<proteinExistence type="predicted"/>
<dbReference type="SMART" id="SM00020">
    <property type="entry name" value="Tryp_SPc"/>
    <property type="match status" value="1"/>
</dbReference>
<dbReference type="AlphaFoldDB" id="B3MG20"/>
<keyword evidence="9" id="KW-1185">Reference proteome</keyword>
<evidence type="ECO:0000259" key="7">
    <source>
        <dbReference type="PROSITE" id="PS50240"/>
    </source>
</evidence>
<dbReference type="CDD" id="cd00190">
    <property type="entry name" value="Tryp_SPc"/>
    <property type="match status" value="1"/>
</dbReference>
<dbReference type="Proteomes" id="UP000007801">
    <property type="component" value="Unassembled WGS sequence"/>
</dbReference>
<dbReference type="PROSITE" id="PS50240">
    <property type="entry name" value="TRYPSIN_DOM"/>
    <property type="match status" value="1"/>
</dbReference>
<dbReference type="SMR" id="B3MG20"/>
<dbReference type="GO" id="GO:0006508">
    <property type="term" value="P:proteolysis"/>
    <property type="evidence" value="ECO:0007669"/>
    <property type="project" value="InterPro"/>
</dbReference>
<dbReference type="MEROPS" id="S01.960"/>
<keyword evidence="3" id="KW-1015">Disulfide bond</keyword>
<dbReference type="InterPro" id="IPR043504">
    <property type="entry name" value="Peptidase_S1_PA_chymotrypsin"/>
</dbReference>
<evidence type="ECO:0000256" key="4">
    <source>
        <dbReference type="ARBA" id="ARBA00068096"/>
    </source>
</evidence>
<protein>
    <recommendedName>
        <fullName evidence="4">Phenoloxidase-activating factor 2</fullName>
    </recommendedName>
    <alternativeName>
        <fullName evidence="5">Prophenoloxidase-activating factor II</fullName>
    </alternativeName>
</protein>
<dbReference type="PANTHER" id="PTHR24258:SF129">
    <property type="entry name" value="LP15124P-RELATED"/>
    <property type="match status" value="1"/>
</dbReference>
<dbReference type="OrthoDB" id="6261922at2759"/>
<dbReference type="Gene3D" id="2.40.10.10">
    <property type="entry name" value="Trypsin-like serine proteases"/>
    <property type="match status" value="1"/>
</dbReference>
<keyword evidence="2" id="KW-0964">Secreted</keyword>